<evidence type="ECO:0000313" key="3">
    <source>
        <dbReference type="Proteomes" id="UP000887159"/>
    </source>
</evidence>
<comment type="caution">
    <text evidence="2">The sequence shown here is derived from an EMBL/GenBank/DDBJ whole genome shotgun (WGS) entry which is preliminary data.</text>
</comment>
<sequence length="98" mass="10829">MTEFPALPSAMIATMDTDPPLTDSGICARMRQDVLLQGGSIHYREYNLTLALSVEVLQPKEQIGKLSANVKEMKEHKKGELASLPNPELPVPLNHKFS</sequence>
<name>A0A8X6VJB3_TRICX</name>
<accession>A0A8X6VJB3</accession>
<reference evidence="2" key="1">
    <citation type="submission" date="2020-08" db="EMBL/GenBank/DDBJ databases">
        <title>Multicomponent nature underlies the extraordinary mechanical properties of spider dragline silk.</title>
        <authorList>
            <person name="Kono N."/>
            <person name="Nakamura H."/>
            <person name="Mori M."/>
            <person name="Yoshida Y."/>
            <person name="Ohtoshi R."/>
            <person name="Malay A.D."/>
            <person name="Moran D.A.P."/>
            <person name="Tomita M."/>
            <person name="Numata K."/>
            <person name="Arakawa K."/>
        </authorList>
    </citation>
    <scope>NUCLEOTIDE SEQUENCE</scope>
</reference>
<evidence type="ECO:0000256" key="1">
    <source>
        <dbReference type="SAM" id="MobiDB-lite"/>
    </source>
</evidence>
<feature type="region of interest" description="Disordered" evidence="1">
    <location>
        <begin position="77"/>
        <end position="98"/>
    </location>
</feature>
<organism evidence="2 3">
    <name type="scientific">Trichonephila clavipes</name>
    <name type="common">Golden silk orbweaver</name>
    <name type="synonym">Nephila clavipes</name>
    <dbReference type="NCBI Taxonomy" id="2585209"/>
    <lineage>
        <taxon>Eukaryota</taxon>
        <taxon>Metazoa</taxon>
        <taxon>Ecdysozoa</taxon>
        <taxon>Arthropoda</taxon>
        <taxon>Chelicerata</taxon>
        <taxon>Arachnida</taxon>
        <taxon>Araneae</taxon>
        <taxon>Araneomorphae</taxon>
        <taxon>Entelegynae</taxon>
        <taxon>Araneoidea</taxon>
        <taxon>Nephilidae</taxon>
        <taxon>Trichonephila</taxon>
    </lineage>
</organism>
<keyword evidence="3" id="KW-1185">Reference proteome</keyword>
<gene>
    <name evidence="2" type="ORF">TNCV_1941791</name>
</gene>
<dbReference type="EMBL" id="BMAU01021289">
    <property type="protein sequence ID" value="GFY09369.1"/>
    <property type="molecule type" value="Genomic_DNA"/>
</dbReference>
<protein>
    <submittedName>
        <fullName evidence="2">Uncharacterized protein</fullName>
    </submittedName>
</protein>
<proteinExistence type="predicted"/>
<dbReference type="Proteomes" id="UP000887159">
    <property type="component" value="Unassembled WGS sequence"/>
</dbReference>
<dbReference type="AlphaFoldDB" id="A0A8X6VJB3"/>
<evidence type="ECO:0000313" key="2">
    <source>
        <dbReference type="EMBL" id="GFY09369.1"/>
    </source>
</evidence>